<dbReference type="Pfam" id="PF00067">
    <property type="entry name" value="p450"/>
    <property type="match status" value="1"/>
</dbReference>
<keyword evidence="2" id="KW-0349">Heme</keyword>
<keyword evidence="5" id="KW-1185">Reference proteome</keyword>
<reference evidence="4 5" key="1">
    <citation type="journal article" date="2019" name="Int. J. Syst. Evol. Microbiol.">
        <title>The Global Catalogue of Microorganisms (GCM) 10K type strain sequencing project: providing services to taxonomists for standard genome sequencing and annotation.</title>
        <authorList>
            <consortium name="The Broad Institute Genomics Platform"/>
            <consortium name="The Broad Institute Genome Sequencing Center for Infectious Disease"/>
            <person name="Wu L."/>
            <person name="Ma J."/>
        </authorList>
    </citation>
    <scope>NUCLEOTIDE SEQUENCE [LARGE SCALE GENOMIC DNA]</scope>
    <source>
        <strain evidence="4 5">JCM 11896</strain>
    </source>
</reference>
<feature type="region of interest" description="Disordered" evidence="3">
    <location>
        <begin position="216"/>
        <end position="236"/>
    </location>
</feature>
<accession>A0ABN1Y2D6</accession>
<dbReference type="CDD" id="cd20625">
    <property type="entry name" value="CYP164-like"/>
    <property type="match status" value="1"/>
</dbReference>
<evidence type="ECO:0000256" key="2">
    <source>
        <dbReference type="RuleBase" id="RU000461"/>
    </source>
</evidence>
<gene>
    <name evidence="4" type="ORF">GCM10009613_37090</name>
</gene>
<feature type="region of interest" description="Disordered" evidence="3">
    <location>
        <begin position="1"/>
        <end position="20"/>
    </location>
</feature>
<keyword evidence="2" id="KW-0503">Monooxygenase</keyword>
<dbReference type="PANTHER" id="PTHR46696:SF1">
    <property type="entry name" value="CYTOCHROME P450 YJIB-RELATED"/>
    <property type="match status" value="1"/>
</dbReference>
<feature type="compositionally biased region" description="Low complexity" evidence="3">
    <location>
        <begin position="216"/>
        <end position="226"/>
    </location>
</feature>
<keyword evidence="2" id="KW-0479">Metal-binding</keyword>
<dbReference type="InterPro" id="IPR002397">
    <property type="entry name" value="Cyt_P450_B"/>
</dbReference>
<dbReference type="InterPro" id="IPR036396">
    <property type="entry name" value="Cyt_P450_sf"/>
</dbReference>
<organism evidence="4 5">
    <name type="scientific">Pseudonocardia kongjuensis</name>
    <dbReference type="NCBI Taxonomy" id="102227"/>
    <lineage>
        <taxon>Bacteria</taxon>
        <taxon>Bacillati</taxon>
        <taxon>Actinomycetota</taxon>
        <taxon>Actinomycetes</taxon>
        <taxon>Pseudonocardiales</taxon>
        <taxon>Pseudonocardiaceae</taxon>
        <taxon>Pseudonocardia</taxon>
    </lineage>
</organism>
<dbReference type="InterPro" id="IPR017972">
    <property type="entry name" value="Cyt_P450_CS"/>
</dbReference>
<sequence length="437" mass="46314">MHASESPDPRSRPAPVPFDAADPAFLDDPYPAYAALRAAGPVHDHPGLGLPVAVTHAACSAVLRDRGLGRIWTDARPETELAAFNLLHRNSLLEREGEPHTRLRRLVAAAFARGHTERLAPLVRARATALVGDLVARVRDGEPADLVGLVAEPLPVQVIADLLGVPDDRRAPLRDWSDAIVRMYEPDPGPAARRAAERASADFVSMLRDLVAERGAGAAGRPSAPRGAEHAATGAPGGGDLVGDLLAVRDSGDRISADELVGTAALLLMAGHEATVNVIGNGVHALLRHPDQWRRLVVDPELVGTAVEELIRFDAPLQLFERTAVADTTVAGYRVPAGGRIGTLLGAAGRDPAVFGEHADRLDVGRSPNPHLGFGAGVHYCLGAPLARLEIAEVLRALVRLLPDAAPAGNPVRRPRFVMRGWSELLLTASTERPSVH</sequence>
<dbReference type="PROSITE" id="PS00086">
    <property type="entry name" value="CYTOCHROME_P450"/>
    <property type="match status" value="1"/>
</dbReference>
<dbReference type="PRINTS" id="PR00359">
    <property type="entry name" value="BP450"/>
</dbReference>
<name>A0ABN1Y2D6_9PSEU</name>
<comment type="caution">
    <text evidence="4">The sequence shown here is derived from an EMBL/GenBank/DDBJ whole genome shotgun (WGS) entry which is preliminary data.</text>
</comment>
<evidence type="ECO:0000256" key="3">
    <source>
        <dbReference type="SAM" id="MobiDB-lite"/>
    </source>
</evidence>
<evidence type="ECO:0000256" key="1">
    <source>
        <dbReference type="ARBA" id="ARBA00010617"/>
    </source>
</evidence>
<dbReference type="Gene3D" id="1.10.630.10">
    <property type="entry name" value="Cytochrome P450"/>
    <property type="match status" value="1"/>
</dbReference>
<feature type="compositionally biased region" description="Basic and acidic residues" evidence="3">
    <location>
        <begin position="1"/>
        <end position="11"/>
    </location>
</feature>
<evidence type="ECO:0000313" key="5">
    <source>
        <dbReference type="Proteomes" id="UP001501414"/>
    </source>
</evidence>
<dbReference type="RefSeq" id="WP_344024126.1">
    <property type="nucleotide sequence ID" value="NZ_BAAAJK010000018.1"/>
</dbReference>
<dbReference type="PANTHER" id="PTHR46696">
    <property type="entry name" value="P450, PUTATIVE (EUROFUNG)-RELATED"/>
    <property type="match status" value="1"/>
</dbReference>
<dbReference type="InterPro" id="IPR001128">
    <property type="entry name" value="Cyt_P450"/>
</dbReference>
<evidence type="ECO:0000313" key="4">
    <source>
        <dbReference type="EMBL" id="GAA1392428.1"/>
    </source>
</evidence>
<dbReference type="EMBL" id="BAAAJK010000018">
    <property type="protein sequence ID" value="GAA1392428.1"/>
    <property type="molecule type" value="Genomic_DNA"/>
</dbReference>
<keyword evidence="2" id="KW-0408">Iron</keyword>
<protein>
    <submittedName>
        <fullName evidence="4">Cytochrome P450</fullName>
    </submittedName>
</protein>
<dbReference type="Proteomes" id="UP001501414">
    <property type="component" value="Unassembled WGS sequence"/>
</dbReference>
<comment type="similarity">
    <text evidence="1 2">Belongs to the cytochrome P450 family.</text>
</comment>
<proteinExistence type="inferred from homology"/>
<dbReference type="SUPFAM" id="SSF48264">
    <property type="entry name" value="Cytochrome P450"/>
    <property type="match status" value="1"/>
</dbReference>
<keyword evidence="2" id="KW-0560">Oxidoreductase</keyword>